<feature type="compositionally biased region" description="Basic and acidic residues" evidence="1">
    <location>
        <begin position="212"/>
        <end position="226"/>
    </location>
</feature>
<keyword evidence="2" id="KW-0472">Membrane</keyword>
<feature type="chain" id="PRO_5040338227" description="Transmembrane protein 52" evidence="3">
    <location>
        <begin position="21"/>
        <end position="226"/>
    </location>
</feature>
<evidence type="ECO:0000313" key="5">
    <source>
        <dbReference type="Proteomes" id="UP001152803"/>
    </source>
</evidence>
<name>A0A9Q1DB76_CONCO</name>
<evidence type="ECO:0000256" key="1">
    <source>
        <dbReference type="SAM" id="MobiDB-lite"/>
    </source>
</evidence>
<comment type="caution">
    <text evidence="4">The sequence shown here is derived from an EMBL/GenBank/DDBJ whole genome shotgun (WGS) entry which is preliminary data.</text>
</comment>
<dbReference type="Proteomes" id="UP001152803">
    <property type="component" value="Unassembled WGS sequence"/>
</dbReference>
<dbReference type="InterPro" id="IPR038942">
    <property type="entry name" value="TMEM52"/>
</dbReference>
<feature type="compositionally biased region" description="Polar residues" evidence="1">
    <location>
        <begin position="162"/>
        <end position="180"/>
    </location>
</feature>
<sequence>MRSIGVLITFLVLLVSFSDADEHCIKDCQRDFDPSTLWYVWVILVFISVLLGCGFIASCIRMCCRPNKPPVPMFEAHSLEVTVISMDNESTIRNISPVSSFSGSHPPYPFTAGPDNSFSPPPYNLYAMDSLPQYHEVVAMPTKVEDPGEVHQMCAPEEESTEFTQETLQQDGRQDVQGTQGLDEEEPPAYQPYSDIAEEEFNEIDLGELDPTDSHREDANMHEQNI</sequence>
<reference evidence="4" key="1">
    <citation type="journal article" date="2023" name="Science">
        <title>Genome structures resolve the early diversification of teleost fishes.</title>
        <authorList>
            <person name="Parey E."/>
            <person name="Louis A."/>
            <person name="Montfort J."/>
            <person name="Bouchez O."/>
            <person name="Roques C."/>
            <person name="Iampietro C."/>
            <person name="Lluch J."/>
            <person name="Castinel A."/>
            <person name="Donnadieu C."/>
            <person name="Desvignes T."/>
            <person name="Floi Bucao C."/>
            <person name="Jouanno E."/>
            <person name="Wen M."/>
            <person name="Mejri S."/>
            <person name="Dirks R."/>
            <person name="Jansen H."/>
            <person name="Henkel C."/>
            <person name="Chen W.J."/>
            <person name="Zahm M."/>
            <person name="Cabau C."/>
            <person name="Klopp C."/>
            <person name="Thompson A.W."/>
            <person name="Robinson-Rechavi M."/>
            <person name="Braasch I."/>
            <person name="Lecointre G."/>
            <person name="Bobe J."/>
            <person name="Postlethwait J.H."/>
            <person name="Berthelot C."/>
            <person name="Roest Crollius H."/>
            <person name="Guiguen Y."/>
        </authorList>
    </citation>
    <scope>NUCLEOTIDE SEQUENCE</scope>
    <source>
        <strain evidence="4">Concon-B</strain>
    </source>
</reference>
<keyword evidence="5" id="KW-1185">Reference proteome</keyword>
<feature type="signal peptide" evidence="3">
    <location>
        <begin position="1"/>
        <end position="20"/>
    </location>
</feature>
<dbReference type="OrthoDB" id="9424925at2759"/>
<gene>
    <name evidence="4" type="ORF">COCON_G00140680</name>
</gene>
<feature type="transmembrane region" description="Helical" evidence="2">
    <location>
        <begin position="36"/>
        <end position="60"/>
    </location>
</feature>
<feature type="compositionally biased region" description="Acidic residues" evidence="1">
    <location>
        <begin position="196"/>
        <end position="211"/>
    </location>
</feature>
<dbReference type="EMBL" id="JAFJMO010000010">
    <property type="protein sequence ID" value="KAJ8264969.1"/>
    <property type="molecule type" value="Genomic_DNA"/>
</dbReference>
<evidence type="ECO:0000256" key="2">
    <source>
        <dbReference type="SAM" id="Phobius"/>
    </source>
</evidence>
<organism evidence="4 5">
    <name type="scientific">Conger conger</name>
    <name type="common">Conger eel</name>
    <name type="synonym">Muraena conger</name>
    <dbReference type="NCBI Taxonomy" id="82655"/>
    <lineage>
        <taxon>Eukaryota</taxon>
        <taxon>Metazoa</taxon>
        <taxon>Chordata</taxon>
        <taxon>Craniata</taxon>
        <taxon>Vertebrata</taxon>
        <taxon>Euteleostomi</taxon>
        <taxon>Actinopterygii</taxon>
        <taxon>Neopterygii</taxon>
        <taxon>Teleostei</taxon>
        <taxon>Anguilliformes</taxon>
        <taxon>Congridae</taxon>
        <taxon>Conger</taxon>
    </lineage>
</organism>
<evidence type="ECO:0000256" key="3">
    <source>
        <dbReference type="SAM" id="SignalP"/>
    </source>
</evidence>
<protein>
    <recommendedName>
        <fullName evidence="6">Transmembrane protein 52</fullName>
    </recommendedName>
</protein>
<dbReference type="Pfam" id="PF14979">
    <property type="entry name" value="TMEM52"/>
    <property type="match status" value="1"/>
</dbReference>
<keyword evidence="2" id="KW-1133">Transmembrane helix</keyword>
<evidence type="ECO:0008006" key="6">
    <source>
        <dbReference type="Google" id="ProtNLM"/>
    </source>
</evidence>
<keyword evidence="2" id="KW-0812">Transmembrane</keyword>
<proteinExistence type="predicted"/>
<dbReference type="PANTHER" id="PTHR33955">
    <property type="entry name" value="TRANSMEMBRANE PROTEIN 52"/>
    <property type="match status" value="1"/>
</dbReference>
<dbReference type="AlphaFoldDB" id="A0A9Q1DB76"/>
<evidence type="ECO:0000313" key="4">
    <source>
        <dbReference type="EMBL" id="KAJ8264969.1"/>
    </source>
</evidence>
<feature type="region of interest" description="Disordered" evidence="1">
    <location>
        <begin position="156"/>
        <end position="226"/>
    </location>
</feature>
<accession>A0A9Q1DB76</accession>
<dbReference type="PANTHER" id="PTHR33955:SF2">
    <property type="entry name" value="TRANSMEMBRANE PROTEIN 52"/>
    <property type="match status" value="1"/>
</dbReference>
<keyword evidence="3" id="KW-0732">Signal</keyword>